<gene>
    <name evidence="3" type="ORF">ATEIFO6365_0013022800</name>
</gene>
<reference evidence="3 4" key="1">
    <citation type="submission" date="2020-01" db="EMBL/GenBank/DDBJ databases">
        <title>Aspergillus terreus IFO 6365 whole genome shotgun sequence.</title>
        <authorList>
            <person name="Kanamasa S."/>
            <person name="Takahashi H."/>
        </authorList>
    </citation>
    <scope>NUCLEOTIDE SEQUENCE [LARGE SCALE GENOMIC DNA]</scope>
    <source>
        <strain evidence="3 4">IFO 6365</strain>
    </source>
</reference>
<name>A0A5M3ZC66_ASPTE</name>
<evidence type="ECO:0000256" key="1">
    <source>
        <dbReference type="ARBA" id="ARBA00022722"/>
    </source>
</evidence>
<evidence type="ECO:0000256" key="2">
    <source>
        <dbReference type="ARBA" id="ARBA00022801"/>
    </source>
</evidence>
<comment type="caution">
    <text evidence="3">The sequence shown here is derived from an EMBL/GenBank/DDBJ whole genome shotgun (WGS) entry which is preliminary data.</text>
</comment>
<dbReference type="GO" id="GO:0003723">
    <property type="term" value="F:RNA binding"/>
    <property type="evidence" value="ECO:0007669"/>
    <property type="project" value="InterPro"/>
</dbReference>
<organism evidence="3 4">
    <name type="scientific">Aspergillus terreus</name>
    <dbReference type="NCBI Taxonomy" id="33178"/>
    <lineage>
        <taxon>Eukaryota</taxon>
        <taxon>Fungi</taxon>
        <taxon>Dikarya</taxon>
        <taxon>Ascomycota</taxon>
        <taxon>Pezizomycotina</taxon>
        <taxon>Eurotiomycetes</taxon>
        <taxon>Eurotiomycetidae</taxon>
        <taxon>Eurotiales</taxon>
        <taxon>Aspergillaceae</taxon>
        <taxon>Aspergillus</taxon>
        <taxon>Aspergillus subgen. Circumdati</taxon>
    </lineage>
</organism>
<dbReference type="Gene3D" id="3.10.450.30">
    <property type="entry name" value="Microbial ribonucleases"/>
    <property type="match status" value="1"/>
</dbReference>
<dbReference type="OrthoDB" id="5425539at2759"/>
<keyword evidence="4" id="KW-1185">Reference proteome</keyword>
<evidence type="ECO:0000313" key="4">
    <source>
        <dbReference type="Proteomes" id="UP000452235"/>
    </source>
</evidence>
<proteinExistence type="predicted"/>
<dbReference type="InterPro" id="IPR016191">
    <property type="entry name" value="Ribonuclease/ribotoxin"/>
</dbReference>
<dbReference type="VEuPathDB" id="FungiDB:ATEG_09731"/>
<dbReference type="GO" id="GO:0016787">
    <property type="term" value="F:hydrolase activity"/>
    <property type="evidence" value="ECO:0007669"/>
    <property type="project" value="UniProtKB-KW"/>
</dbReference>
<dbReference type="GO" id="GO:0004540">
    <property type="term" value="F:RNA nuclease activity"/>
    <property type="evidence" value="ECO:0007669"/>
    <property type="project" value="InterPro"/>
</dbReference>
<dbReference type="EMBL" id="BLJY01000013">
    <property type="protein sequence ID" value="GFF20894.1"/>
    <property type="molecule type" value="Genomic_DNA"/>
</dbReference>
<sequence length="175" mass="19815">MQPFKVLITTFLAAATVTALPSPDSEIIVEFQPLSIKDVVYSVPQHDIHCGGNNPQGKTYNGDQIWETTVAAFQRIKNGTHIPEKNGWPKKYEWNEKIQFKKVLGCSESNENWEFPILEHGIFDGNNAKPEEVDRVVIRRIGKREMAYCGLVTHLDAPKPKKPEKGKDYYAVCEA</sequence>
<dbReference type="AlphaFoldDB" id="A0A5M3ZC66"/>
<dbReference type="SUPFAM" id="SSF53933">
    <property type="entry name" value="Microbial ribonucleases"/>
    <property type="match status" value="1"/>
</dbReference>
<dbReference type="Proteomes" id="UP000452235">
    <property type="component" value="Unassembled WGS sequence"/>
</dbReference>
<protein>
    <submittedName>
        <fullName evidence="3">Uncharacterized protein</fullName>
    </submittedName>
</protein>
<keyword evidence="2" id="KW-0378">Hydrolase</keyword>
<accession>A0A5M3ZC66</accession>
<evidence type="ECO:0000313" key="3">
    <source>
        <dbReference type="EMBL" id="GFF20894.1"/>
    </source>
</evidence>
<keyword evidence="1" id="KW-0540">Nuclease</keyword>